<feature type="compositionally biased region" description="Pro residues" evidence="1">
    <location>
        <begin position="30"/>
        <end position="46"/>
    </location>
</feature>
<accession>A0A7J7VVK6</accession>
<comment type="caution">
    <text evidence="3">The sequence shown here is derived from an EMBL/GenBank/DDBJ whole genome shotgun (WGS) entry which is preliminary data.</text>
</comment>
<organism evidence="3 4">
    <name type="scientific">Pipistrellus kuhlii</name>
    <name type="common">Kuhl's pipistrelle</name>
    <dbReference type="NCBI Taxonomy" id="59472"/>
    <lineage>
        <taxon>Eukaryota</taxon>
        <taxon>Metazoa</taxon>
        <taxon>Chordata</taxon>
        <taxon>Craniata</taxon>
        <taxon>Vertebrata</taxon>
        <taxon>Euteleostomi</taxon>
        <taxon>Mammalia</taxon>
        <taxon>Eutheria</taxon>
        <taxon>Laurasiatheria</taxon>
        <taxon>Chiroptera</taxon>
        <taxon>Yangochiroptera</taxon>
        <taxon>Vespertilionidae</taxon>
        <taxon>Pipistrellus</taxon>
    </lineage>
</organism>
<evidence type="ECO:0000313" key="3">
    <source>
        <dbReference type="EMBL" id="KAF6329182.1"/>
    </source>
</evidence>
<gene>
    <name evidence="3" type="ORF">mPipKuh1_013595</name>
</gene>
<feature type="compositionally biased region" description="Low complexity" evidence="1">
    <location>
        <begin position="81"/>
        <end position="91"/>
    </location>
</feature>
<feature type="signal peptide" evidence="2">
    <location>
        <begin position="1"/>
        <end position="23"/>
    </location>
</feature>
<keyword evidence="2" id="KW-0732">Signal</keyword>
<dbReference type="Proteomes" id="UP000558488">
    <property type="component" value="Unassembled WGS sequence"/>
</dbReference>
<evidence type="ECO:0000256" key="1">
    <source>
        <dbReference type="SAM" id="MobiDB-lite"/>
    </source>
</evidence>
<keyword evidence="4" id="KW-1185">Reference proteome</keyword>
<keyword evidence="3" id="KW-0418">Kinase</keyword>
<feature type="region of interest" description="Disordered" evidence="1">
    <location>
        <begin position="28"/>
        <end position="91"/>
    </location>
</feature>
<reference evidence="3 4" key="1">
    <citation type="journal article" date="2020" name="Nature">
        <title>Six reference-quality genomes reveal evolution of bat adaptations.</title>
        <authorList>
            <person name="Jebb D."/>
            <person name="Huang Z."/>
            <person name="Pippel M."/>
            <person name="Hughes G.M."/>
            <person name="Lavrichenko K."/>
            <person name="Devanna P."/>
            <person name="Winkler S."/>
            <person name="Jermiin L.S."/>
            <person name="Skirmuntt E.C."/>
            <person name="Katzourakis A."/>
            <person name="Burkitt-Gray L."/>
            <person name="Ray D.A."/>
            <person name="Sullivan K.A.M."/>
            <person name="Roscito J.G."/>
            <person name="Kirilenko B.M."/>
            <person name="Davalos L.M."/>
            <person name="Corthals A.P."/>
            <person name="Power M.L."/>
            <person name="Jones G."/>
            <person name="Ransome R.D."/>
            <person name="Dechmann D.K.N."/>
            <person name="Locatelli A.G."/>
            <person name="Puechmaille S.J."/>
            <person name="Fedrigo O."/>
            <person name="Jarvis E.D."/>
            <person name="Hiller M."/>
            <person name="Vernes S.C."/>
            <person name="Myers E.W."/>
            <person name="Teeling E.C."/>
        </authorList>
    </citation>
    <scope>NUCLEOTIDE SEQUENCE [LARGE SCALE GENOMIC DNA]</scope>
    <source>
        <strain evidence="3">MPipKuh1</strain>
        <tissue evidence="3">Flight muscle</tissue>
    </source>
</reference>
<feature type="chain" id="PRO_5029692843" evidence="2">
    <location>
        <begin position="24"/>
        <end position="185"/>
    </location>
</feature>
<dbReference type="GO" id="GO:0016301">
    <property type="term" value="F:kinase activity"/>
    <property type="evidence" value="ECO:0007669"/>
    <property type="project" value="UniProtKB-KW"/>
</dbReference>
<feature type="compositionally biased region" description="Pro residues" evidence="1">
    <location>
        <begin position="71"/>
        <end position="80"/>
    </location>
</feature>
<evidence type="ECO:0000256" key="2">
    <source>
        <dbReference type="SAM" id="SignalP"/>
    </source>
</evidence>
<name>A0A7J7VVK6_PIPKU</name>
<sequence>MRRRRAAVAAGFCASFLLGSVLNVLFAPGSEPPRPGQPPGPSPAPGPGRRGGPGELARQIRARYEEAGPRPRAPAPPAPPARGARAWAAPRSATCRAPSTWARATPRPCTGSACPAAPPWRSRRWTSAATIWAAACASSGRAGAAIGWRPTSCSRRWCCWSGCGTPTCCSSMATATRTARTSRTP</sequence>
<keyword evidence="3" id="KW-0808">Transferase</keyword>
<proteinExistence type="predicted"/>
<dbReference type="EMBL" id="JACAGB010000013">
    <property type="protein sequence ID" value="KAF6329182.1"/>
    <property type="molecule type" value="Genomic_DNA"/>
</dbReference>
<dbReference type="AlphaFoldDB" id="A0A7J7VVK6"/>
<protein>
    <submittedName>
        <fullName evidence="3">Protein kinase domain containing, cytoplasmic</fullName>
    </submittedName>
</protein>
<evidence type="ECO:0000313" key="4">
    <source>
        <dbReference type="Proteomes" id="UP000558488"/>
    </source>
</evidence>